<feature type="domain" description="Erythromycin biosynthesis protein CIII-like C-terminal" evidence="5">
    <location>
        <begin position="275"/>
        <end position="416"/>
    </location>
</feature>
<evidence type="ECO:0000259" key="5">
    <source>
        <dbReference type="Pfam" id="PF06722"/>
    </source>
</evidence>
<dbReference type="InterPro" id="IPR002213">
    <property type="entry name" value="UDP_glucos_trans"/>
</dbReference>
<dbReference type="InterPro" id="IPR010610">
    <property type="entry name" value="EryCIII-like_C"/>
</dbReference>
<accession>A0A2T0Q991</accession>
<dbReference type="CDD" id="cd03784">
    <property type="entry name" value="GT1_Gtf-like"/>
    <property type="match status" value="1"/>
</dbReference>
<dbReference type="Proteomes" id="UP000237846">
    <property type="component" value="Unassembled WGS sequence"/>
</dbReference>
<proteinExistence type="inferred from homology"/>
<sequence length="428" mass="46618">MSGPRRPLRFLLACFAWDTHFHTLVPLASALRNAGHEVRVASQPALMPAVTGAGLTGVPVGADTAFVELMGEIGQEIQIWASGIDLDDPAKGRSWEYLLGQQSVLVPTFYSMVNDEPFVAGLIEFTRRWRPDLIIWEQFTFGGAMAAAATGTPHARLLWGPDVLDSMRRHFLDAAAAQPPAHREDPLREWYEWSGARHGFAFSEELTVGQWSIDTTPPSLRLPGELRRIGMRYIPYNGPSVPEPWLLEPPERPRVCLTVGVSAERTIGHGLVLSELLDEFADLDAELVATVPSAQRGSGPVPDNVRLVDFVPLHALMPSCSAIVHHGGTGTSGTAAVYGVPQVLVGEMYDVSVRGRQITANGNGVYVHPSRADARSIRQAVEQVLTDPSYRANAERIGAEMRAQPTPNEVAAELARLVRAEGPADVRR</sequence>
<protein>
    <submittedName>
        <fullName evidence="7">Glycosyltransferase DesVII/glycosyltransferase OleGII/desosaminyltransferase OleGI</fullName>
    </submittedName>
</protein>
<dbReference type="EMBL" id="PVZC01000002">
    <property type="protein sequence ID" value="PRY00459.1"/>
    <property type="molecule type" value="Genomic_DNA"/>
</dbReference>
<dbReference type="PANTHER" id="PTHR48050:SF13">
    <property type="entry name" value="STEROL 3-BETA-GLUCOSYLTRANSFERASE UGT80A2"/>
    <property type="match status" value="1"/>
</dbReference>
<evidence type="ECO:0000256" key="4">
    <source>
        <dbReference type="ARBA" id="ARBA00023194"/>
    </source>
</evidence>
<evidence type="ECO:0000313" key="8">
    <source>
        <dbReference type="Proteomes" id="UP000237846"/>
    </source>
</evidence>
<evidence type="ECO:0000256" key="2">
    <source>
        <dbReference type="ARBA" id="ARBA00022676"/>
    </source>
</evidence>
<organism evidence="7 8">
    <name type="scientific">Allonocardiopsis opalescens</name>
    <dbReference type="NCBI Taxonomy" id="1144618"/>
    <lineage>
        <taxon>Bacteria</taxon>
        <taxon>Bacillati</taxon>
        <taxon>Actinomycetota</taxon>
        <taxon>Actinomycetes</taxon>
        <taxon>Streptosporangiales</taxon>
        <taxon>Allonocardiopsis</taxon>
    </lineage>
</organism>
<keyword evidence="3 7" id="KW-0808">Transferase</keyword>
<dbReference type="SUPFAM" id="SSF53756">
    <property type="entry name" value="UDP-Glycosyltransferase/glycogen phosphorylase"/>
    <property type="match status" value="1"/>
</dbReference>
<dbReference type="GO" id="GO:0017000">
    <property type="term" value="P:antibiotic biosynthetic process"/>
    <property type="evidence" value="ECO:0007669"/>
    <property type="project" value="UniProtKB-KW"/>
</dbReference>
<evidence type="ECO:0000256" key="3">
    <source>
        <dbReference type="ARBA" id="ARBA00022679"/>
    </source>
</evidence>
<dbReference type="PANTHER" id="PTHR48050">
    <property type="entry name" value="STEROL 3-BETA-GLUCOSYLTRANSFERASE"/>
    <property type="match status" value="1"/>
</dbReference>
<feature type="domain" description="Erythromycin biosynthesis protein CIII-like N-terminal" evidence="6">
    <location>
        <begin position="30"/>
        <end position="260"/>
    </location>
</feature>
<dbReference type="RefSeq" id="WP_106241835.1">
    <property type="nucleotide sequence ID" value="NZ_PVZC01000002.1"/>
</dbReference>
<dbReference type="Gene3D" id="3.40.50.2000">
    <property type="entry name" value="Glycogen Phosphorylase B"/>
    <property type="match status" value="2"/>
</dbReference>
<dbReference type="Pfam" id="PF06722">
    <property type="entry name" value="EryCIII-like_C"/>
    <property type="match status" value="1"/>
</dbReference>
<comment type="caution">
    <text evidence="7">The sequence shown here is derived from an EMBL/GenBank/DDBJ whole genome shotgun (WGS) entry which is preliminary data.</text>
</comment>
<dbReference type="Pfam" id="PF21036">
    <property type="entry name" value="EryCIII-like_N"/>
    <property type="match status" value="1"/>
</dbReference>
<name>A0A2T0Q991_9ACTN</name>
<gene>
    <name evidence="7" type="ORF">CLV72_10290</name>
</gene>
<evidence type="ECO:0000259" key="6">
    <source>
        <dbReference type="Pfam" id="PF21036"/>
    </source>
</evidence>
<comment type="similarity">
    <text evidence="1">Belongs to the glycosyltransferase 28 family.</text>
</comment>
<evidence type="ECO:0000313" key="7">
    <source>
        <dbReference type="EMBL" id="PRY00459.1"/>
    </source>
</evidence>
<dbReference type="InterPro" id="IPR050426">
    <property type="entry name" value="Glycosyltransferase_28"/>
</dbReference>
<dbReference type="InterPro" id="IPR048284">
    <property type="entry name" value="EryCIII-like_N"/>
</dbReference>
<dbReference type="GO" id="GO:0016758">
    <property type="term" value="F:hexosyltransferase activity"/>
    <property type="evidence" value="ECO:0007669"/>
    <property type="project" value="UniProtKB-ARBA"/>
</dbReference>
<keyword evidence="2" id="KW-0328">Glycosyltransferase</keyword>
<keyword evidence="8" id="KW-1185">Reference proteome</keyword>
<reference evidence="7 8" key="1">
    <citation type="submission" date="2018-03" db="EMBL/GenBank/DDBJ databases">
        <title>Genomic Encyclopedia of Archaeal and Bacterial Type Strains, Phase II (KMG-II): from individual species to whole genera.</title>
        <authorList>
            <person name="Goeker M."/>
        </authorList>
    </citation>
    <scope>NUCLEOTIDE SEQUENCE [LARGE SCALE GENOMIC DNA]</scope>
    <source>
        <strain evidence="7 8">DSM 45601</strain>
    </source>
</reference>
<dbReference type="FunFam" id="3.40.50.2000:FF:000072">
    <property type="entry name" value="Glycosyl transferase"/>
    <property type="match status" value="1"/>
</dbReference>
<dbReference type="AlphaFoldDB" id="A0A2T0Q991"/>
<dbReference type="GO" id="GO:0008194">
    <property type="term" value="F:UDP-glycosyltransferase activity"/>
    <property type="evidence" value="ECO:0007669"/>
    <property type="project" value="InterPro"/>
</dbReference>
<dbReference type="NCBIfam" id="TIGR04516">
    <property type="entry name" value="glycosyl_450act"/>
    <property type="match status" value="1"/>
</dbReference>
<keyword evidence="4" id="KW-0045">Antibiotic biosynthesis</keyword>
<dbReference type="InterPro" id="IPR030953">
    <property type="entry name" value="Glycosyl_450act"/>
</dbReference>
<evidence type="ECO:0000256" key="1">
    <source>
        <dbReference type="ARBA" id="ARBA00006962"/>
    </source>
</evidence>